<dbReference type="NCBIfam" id="TIGR02120">
    <property type="entry name" value="GspF"/>
    <property type="match status" value="1"/>
</dbReference>
<evidence type="ECO:0000256" key="2">
    <source>
        <dbReference type="ARBA" id="ARBA00005745"/>
    </source>
</evidence>
<protein>
    <submittedName>
        <fullName evidence="10">General secretion pathway protein GspF</fullName>
    </submittedName>
    <submittedName>
        <fullName evidence="11">Type II secretion system protein F (GspF)</fullName>
    </submittedName>
</protein>
<dbReference type="GeneID" id="99727179"/>
<evidence type="ECO:0000256" key="3">
    <source>
        <dbReference type="ARBA" id="ARBA00022475"/>
    </source>
</evidence>
<evidence type="ECO:0000256" key="6">
    <source>
        <dbReference type="ARBA" id="ARBA00022989"/>
    </source>
</evidence>
<dbReference type="PRINTS" id="PR00812">
    <property type="entry name" value="BCTERIALGSPF"/>
</dbReference>
<keyword evidence="4" id="KW-0997">Cell inner membrane</keyword>
<comment type="subcellular location">
    <subcellularLocation>
        <location evidence="1">Cell inner membrane</location>
        <topology evidence="1">Multi-pass membrane protein</topology>
    </subcellularLocation>
</comment>
<sequence>MPSYQYEAADTTGRIERGLIDADSERGARQALRSRGLVALKVRATGASRQGSQRSSLGPRISDSDLGWLTRQLSSLLAARLPLEAALTATLEQAERRHVAHTLAAVRADVRAGHRLGEALAAHPRDFPDIYRALVDAGEQSGDLAQVMEKLADYIESRGALRSKILTAFIYPIIVTVVSIGIVIFLLSYVVPQVVGAFSQAKQKLPALTEMMLSASGFIREWGGVTALALAALFVLWRFSLRRPAAKLAWHSKVLRLPVFGRYAMGVDIARFSATLAILTSSNVPLLAALDAARKTLRNERLRSAVNDATVRVREGAQLSAALQAQKIFPPLLVHLVGSGERTGELPAMLDRAAKTLSSELERRAMTLTALLEPLMILIMGGIVLVIVLAVMMPIIEINQLVQ</sequence>
<evidence type="ECO:0000259" key="9">
    <source>
        <dbReference type="Pfam" id="PF00482"/>
    </source>
</evidence>
<evidence type="ECO:0000313" key="10">
    <source>
        <dbReference type="EMBL" id="KKO71966.1"/>
    </source>
</evidence>
<dbReference type="InterPro" id="IPR018076">
    <property type="entry name" value="T2SS_GspF_dom"/>
</dbReference>
<keyword evidence="5 8" id="KW-0812">Transmembrane</keyword>
<dbReference type="InterPro" id="IPR003004">
    <property type="entry name" value="GspF/PilC"/>
</dbReference>
<evidence type="ECO:0000256" key="7">
    <source>
        <dbReference type="ARBA" id="ARBA00023136"/>
    </source>
</evidence>
<dbReference type="PANTHER" id="PTHR30012:SF0">
    <property type="entry name" value="TYPE II SECRETION SYSTEM PROTEIN F-RELATED"/>
    <property type="match status" value="1"/>
</dbReference>
<dbReference type="Proteomes" id="UP000078084">
    <property type="component" value="Unassembled WGS sequence"/>
</dbReference>
<evidence type="ECO:0000313" key="12">
    <source>
        <dbReference type="Proteomes" id="UP000078084"/>
    </source>
</evidence>
<feature type="transmembrane region" description="Helical" evidence="8">
    <location>
        <begin position="168"/>
        <end position="191"/>
    </location>
</feature>
<comment type="caution">
    <text evidence="10">The sequence shown here is derived from an EMBL/GenBank/DDBJ whole genome shotgun (WGS) entry which is preliminary data.</text>
</comment>
<accession>A0A171KSU9</accession>
<keyword evidence="7 8" id="KW-0472">Membrane</keyword>
<name>A0A171KSU9_9BURK</name>
<feature type="domain" description="Type II secretion system protein GspF" evidence="9">
    <location>
        <begin position="70"/>
        <end position="192"/>
    </location>
</feature>
<dbReference type="Proteomes" id="UP000292039">
    <property type="component" value="Unassembled WGS sequence"/>
</dbReference>
<evidence type="ECO:0000256" key="1">
    <source>
        <dbReference type="ARBA" id="ARBA00004429"/>
    </source>
</evidence>
<evidence type="ECO:0000256" key="5">
    <source>
        <dbReference type="ARBA" id="ARBA00022692"/>
    </source>
</evidence>
<evidence type="ECO:0000256" key="4">
    <source>
        <dbReference type="ARBA" id="ARBA00022519"/>
    </source>
</evidence>
<feature type="transmembrane region" description="Helical" evidence="8">
    <location>
        <begin position="211"/>
        <end position="237"/>
    </location>
</feature>
<feature type="transmembrane region" description="Helical" evidence="8">
    <location>
        <begin position="371"/>
        <end position="396"/>
    </location>
</feature>
<reference evidence="10 12" key="1">
    <citation type="submission" date="2015-04" db="EMBL/GenBank/DDBJ databases">
        <title>Genome sequence of Kerstersia gyiorum CG1.</title>
        <authorList>
            <person name="Greninger A.L."/>
            <person name="Kozyreva V."/>
            <person name="Chaturvedi V."/>
        </authorList>
    </citation>
    <scope>NUCLEOTIDE SEQUENCE [LARGE SCALE GENOMIC DNA]</scope>
    <source>
        <strain evidence="10 12">CG1</strain>
    </source>
</reference>
<dbReference type="GO" id="GO:0015628">
    <property type="term" value="P:protein secretion by the type II secretion system"/>
    <property type="evidence" value="ECO:0007669"/>
    <property type="project" value="InterPro"/>
</dbReference>
<dbReference type="AlphaFoldDB" id="A0A171KSU9"/>
<dbReference type="PATRIC" id="fig|206506.3.peg.1788"/>
<comment type="similarity">
    <text evidence="2">Belongs to the GSP F family.</text>
</comment>
<dbReference type="GO" id="GO:0005886">
    <property type="term" value="C:plasma membrane"/>
    <property type="evidence" value="ECO:0007669"/>
    <property type="project" value="UniProtKB-SubCell"/>
</dbReference>
<organism evidence="10 12">
    <name type="scientific">Kerstersia gyiorum</name>
    <dbReference type="NCBI Taxonomy" id="206506"/>
    <lineage>
        <taxon>Bacteria</taxon>
        <taxon>Pseudomonadati</taxon>
        <taxon>Pseudomonadota</taxon>
        <taxon>Betaproteobacteria</taxon>
        <taxon>Burkholderiales</taxon>
        <taxon>Alcaligenaceae</taxon>
        <taxon>Kerstersia</taxon>
    </lineage>
</organism>
<dbReference type="Pfam" id="PF00482">
    <property type="entry name" value="T2SSF"/>
    <property type="match status" value="2"/>
</dbReference>
<keyword evidence="6 8" id="KW-1133">Transmembrane helix</keyword>
<evidence type="ECO:0000313" key="11">
    <source>
        <dbReference type="EMBL" id="RZS64936.1"/>
    </source>
</evidence>
<dbReference type="Gene3D" id="1.20.81.30">
    <property type="entry name" value="Type II secretion system (T2SS), domain F"/>
    <property type="match status" value="2"/>
</dbReference>
<dbReference type="EMBL" id="LBNE01000004">
    <property type="protein sequence ID" value="KKO71966.1"/>
    <property type="molecule type" value="Genomic_DNA"/>
</dbReference>
<dbReference type="FunFam" id="1.20.81.30:FF:000001">
    <property type="entry name" value="Type II secretion system protein F"/>
    <property type="match status" value="2"/>
</dbReference>
<dbReference type="EMBL" id="SGWZ01000007">
    <property type="protein sequence ID" value="RZS64936.1"/>
    <property type="molecule type" value="Genomic_DNA"/>
</dbReference>
<dbReference type="InterPro" id="IPR042094">
    <property type="entry name" value="T2SS_GspF_sf"/>
</dbReference>
<gene>
    <name evidence="10" type="ORF">AAV32_08355</name>
    <name evidence="11" type="ORF">EV679_3286</name>
</gene>
<keyword evidence="3" id="KW-1003">Cell membrane</keyword>
<dbReference type="RefSeq" id="WP_068370303.1">
    <property type="nucleotide sequence ID" value="NZ_CBCSEB010000005.1"/>
</dbReference>
<evidence type="ECO:0000313" key="13">
    <source>
        <dbReference type="Proteomes" id="UP000292039"/>
    </source>
</evidence>
<evidence type="ECO:0000256" key="8">
    <source>
        <dbReference type="SAM" id="Phobius"/>
    </source>
</evidence>
<dbReference type="PANTHER" id="PTHR30012">
    <property type="entry name" value="GENERAL SECRETION PATHWAY PROTEIN"/>
    <property type="match status" value="1"/>
</dbReference>
<dbReference type="InterPro" id="IPR011850">
    <property type="entry name" value="T2SS_GspF"/>
</dbReference>
<reference evidence="11 13" key="2">
    <citation type="submission" date="2019-02" db="EMBL/GenBank/DDBJ databases">
        <title>Genomic Encyclopedia of Type Strains, Phase IV (KMG-IV): sequencing the most valuable type-strain genomes for metagenomic binning, comparative biology and taxonomic classification.</title>
        <authorList>
            <person name="Goeker M."/>
        </authorList>
    </citation>
    <scope>NUCLEOTIDE SEQUENCE [LARGE SCALE GENOMIC DNA]</scope>
    <source>
        <strain evidence="11 13">DSM 16618</strain>
    </source>
</reference>
<keyword evidence="12" id="KW-1185">Reference proteome</keyword>
<dbReference type="OrthoDB" id="9805682at2"/>
<dbReference type="GO" id="GO:0015627">
    <property type="term" value="C:type II protein secretion system complex"/>
    <property type="evidence" value="ECO:0007669"/>
    <property type="project" value="InterPro"/>
</dbReference>
<feature type="domain" description="Type II secretion system protein GspF" evidence="9">
    <location>
        <begin position="272"/>
        <end position="394"/>
    </location>
</feature>
<proteinExistence type="inferred from homology"/>
<dbReference type="STRING" id="206506.AAV32_08355"/>